<dbReference type="Gene3D" id="3.30.70.1050">
    <property type="entry name" value="Trigger factor ribosome-binding domain"/>
    <property type="match status" value="1"/>
</dbReference>
<dbReference type="GO" id="GO:0015031">
    <property type="term" value="P:protein transport"/>
    <property type="evidence" value="ECO:0007669"/>
    <property type="project" value="UniProtKB-UniRule"/>
</dbReference>
<comment type="catalytic activity">
    <reaction evidence="1 11 12">
        <text>[protein]-peptidylproline (omega=180) = [protein]-peptidylproline (omega=0)</text>
        <dbReference type="Rhea" id="RHEA:16237"/>
        <dbReference type="Rhea" id="RHEA-COMP:10747"/>
        <dbReference type="Rhea" id="RHEA-COMP:10748"/>
        <dbReference type="ChEBI" id="CHEBI:83833"/>
        <dbReference type="ChEBI" id="CHEBI:83834"/>
        <dbReference type="EC" id="5.2.1.8"/>
    </reaction>
</comment>
<dbReference type="InterPro" id="IPR037041">
    <property type="entry name" value="Trigger_fac_C_sf"/>
</dbReference>
<dbReference type="GO" id="GO:0003755">
    <property type="term" value="F:peptidyl-prolyl cis-trans isomerase activity"/>
    <property type="evidence" value="ECO:0007669"/>
    <property type="project" value="UniProtKB-UniRule"/>
</dbReference>
<comment type="function">
    <text evidence="11">Involved in protein export. Acts as a chaperone by maintaining the newly synthesized protein in an open conformation. Functions as a peptidyl-prolyl cis-trans isomerase.</text>
</comment>
<evidence type="ECO:0000256" key="3">
    <source>
        <dbReference type="ARBA" id="ARBA00013194"/>
    </source>
</evidence>
<keyword evidence="16" id="KW-1185">Reference proteome</keyword>
<evidence type="ECO:0000259" key="14">
    <source>
        <dbReference type="PROSITE" id="PS50059"/>
    </source>
</evidence>
<dbReference type="PROSITE" id="PS50059">
    <property type="entry name" value="FKBP_PPIASE"/>
    <property type="match status" value="1"/>
</dbReference>
<dbReference type="Proteomes" id="UP000676649">
    <property type="component" value="Chromosome"/>
</dbReference>
<evidence type="ECO:0000256" key="8">
    <source>
        <dbReference type="ARBA" id="ARBA00023235"/>
    </source>
</evidence>
<comment type="subcellular location">
    <subcellularLocation>
        <location evidence="11">Cytoplasm</location>
    </subcellularLocation>
    <text evidence="11">About half TF is bound to the ribosome near the polypeptide exit tunnel while the other half is free in the cytoplasm.</text>
</comment>
<dbReference type="InterPro" id="IPR008881">
    <property type="entry name" value="Trigger_fac_ribosome-bd_bac"/>
</dbReference>
<dbReference type="PANTHER" id="PTHR30560">
    <property type="entry name" value="TRIGGER FACTOR CHAPERONE AND PEPTIDYL-PROLYL CIS/TRANS ISOMERASE"/>
    <property type="match status" value="1"/>
</dbReference>
<evidence type="ECO:0000256" key="13">
    <source>
        <dbReference type="RuleBase" id="RU003914"/>
    </source>
</evidence>
<dbReference type="FunFam" id="3.10.50.40:FF:000001">
    <property type="entry name" value="Trigger factor"/>
    <property type="match status" value="1"/>
</dbReference>
<dbReference type="Gene3D" id="3.10.50.40">
    <property type="match status" value="1"/>
</dbReference>
<dbReference type="Pfam" id="PF00254">
    <property type="entry name" value="FKBP_C"/>
    <property type="match status" value="1"/>
</dbReference>
<evidence type="ECO:0000256" key="12">
    <source>
        <dbReference type="PROSITE-ProRule" id="PRU00277"/>
    </source>
</evidence>
<dbReference type="GO" id="GO:0044183">
    <property type="term" value="F:protein folding chaperone"/>
    <property type="evidence" value="ECO:0007669"/>
    <property type="project" value="TreeGrafter"/>
</dbReference>
<evidence type="ECO:0000256" key="7">
    <source>
        <dbReference type="ARBA" id="ARBA00023186"/>
    </source>
</evidence>
<dbReference type="EMBL" id="CP073754">
    <property type="protein sequence ID" value="QWF71387.1"/>
    <property type="molecule type" value="Genomic_DNA"/>
</dbReference>
<accession>A0A975R9S8</accession>
<evidence type="ECO:0000256" key="4">
    <source>
        <dbReference type="ARBA" id="ARBA00016902"/>
    </source>
</evidence>
<evidence type="ECO:0000256" key="6">
    <source>
        <dbReference type="ARBA" id="ARBA00023110"/>
    </source>
</evidence>
<evidence type="ECO:0000256" key="5">
    <source>
        <dbReference type="ARBA" id="ARBA00022618"/>
    </source>
</evidence>
<evidence type="ECO:0000313" key="16">
    <source>
        <dbReference type="Proteomes" id="UP000676649"/>
    </source>
</evidence>
<proteinExistence type="inferred from homology"/>
<dbReference type="EC" id="5.2.1.8" evidence="3 11"/>
<dbReference type="GO" id="GO:0043335">
    <property type="term" value="P:protein unfolding"/>
    <property type="evidence" value="ECO:0007669"/>
    <property type="project" value="TreeGrafter"/>
</dbReference>
<dbReference type="Pfam" id="PF05697">
    <property type="entry name" value="Trigger_N"/>
    <property type="match status" value="1"/>
</dbReference>
<name>A0A975R9S8_9GAMM</name>
<dbReference type="SUPFAM" id="SSF54534">
    <property type="entry name" value="FKBP-like"/>
    <property type="match status" value="1"/>
</dbReference>
<evidence type="ECO:0000313" key="15">
    <source>
        <dbReference type="EMBL" id="QWF71387.1"/>
    </source>
</evidence>
<protein>
    <recommendedName>
        <fullName evidence="4 11">Trigger factor</fullName>
        <shortName evidence="11">TF</shortName>
        <ecNumber evidence="3 11">5.2.1.8</ecNumber>
    </recommendedName>
    <alternativeName>
        <fullName evidence="10 11">PPIase</fullName>
    </alternativeName>
</protein>
<dbReference type="InterPro" id="IPR001179">
    <property type="entry name" value="PPIase_FKBP_dom"/>
</dbReference>
<dbReference type="Gene3D" id="1.10.3120.10">
    <property type="entry name" value="Trigger factor, C-terminal domain"/>
    <property type="match status" value="1"/>
</dbReference>
<dbReference type="PANTHER" id="PTHR30560:SF3">
    <property type="entry name" value="TRIGGER FACTOR-LIKE PROTEIN TIG, CHLOROPLASTIC"/>
    <property type="match status" value="1"/>
</dbReference>
<evidence type="ECO:0000256" key="10">
    <source>
        <dbReference type="ARBA" id="ARBA00029986"/>
    </source>
</evidence>
<dbReference type="SUPFAM" id="SSF102735">
    <property type="entry name" value="Trigger factor ribosome-binding domain"/>
    <property type="match status" value="1"/>
</dbReference>
<gene>
    <name evidence="11 15" type="primary">tig</name>
    <name evidence="15" type="ORF">KEF85_02545</name>
</gene>
<dbReference type="HAMAP" id="MF_00303">
    <property type="entry name" value="Trigger_factor_Tig"/>
    <property type="match status" value="1"/>
</dbReference>
<dbReference type="KEGG" id="mpad:KEF85_02545"/>
<reference evidence="15" key="1">
    <citation type="submission" date="2021-04" db="EMBL/GenBank/DDBJ databases">
        <title>Draft genome sequence data of methanotrophic Methylovulum sp. strain S1L and Methylomonas sp. strain S2AM isolated from boreal lake water columns.</title>
        <authorList>
            <person name="Rissanen A.J."/>
            <person name="Mangayil R."/>
            <person name="Svenning M.M."/>
            <person name="Khanongnuch R."/>
        </authorList>
    </citation>
    <scope>NUCLEOTIDE SEQUENCE</scope>
    <source>
        <strain evidence="15">S2AM</strain>
    </source>
</reference>
<keyword evidence="11" id="KW-0963">Cytoplasm</keyword>
<evidence type="ECO:0000256" key="1">
    <source>
        <dbReference type="ARBA" id="ARBA00000971"/>
    </source>
</evidence>
<organism evidence="15 16">
    <name type="scientific">Methylomonas paludis</name>
    <dbReference type="NCBI Taxonomy" id="1173101"/>
    <lineage>
        <taxon>Bacteria</taxon>
        <taxon>Pseudomonadati</taxon>
        <taxon>Pseudomonadota</taxon>
        <taxon>Gammaproteobacteria</taxon>
        <taxon>Methylococcales</taxon>
        <taxon>Methylococcaceae</taxon>
        <taxon>Methylomonas</taxon>
    </lineage>
</organism>
<evidence type="ECO:0000256" key="2">
    <source>
        <dbReference type="ARBA" id="ARBA00005464"/>
    </source>
</evidence>
<dbReference type="InterPro" id="IPR027304">
    <property type="entry name" value="Trigger_fact/SurA_dom_sf"/>
</dbReference>
<feature type="domain" description="PPIase FKBP-type" evidence="14">
    <location>
        <begin position="159"/>
        <end position="239"/>
    </location>
</feature>
<dbReference type="GO" id="GO:0043022">
    <property type="term" value="F:ribosome binding"/>
    <property type="evidence" value="ECO:0007669"/>
    <property type="project" value="TreeGrafter"/>
</dbReference>
<dbReference type="GO" id="GO:0005737">
    <property type="term" value="C:cytoplasm"/>
    <property type="evidence" value="ECO:0007669"/>
    <property type="project" value="UniProtKB-SubCell"/>
</dbReference>
<dbReference type="GO" id="GO:0051083">
    <property type="term" value="P:'de novo' cotranslational protein folding"/>
    <property type="evidence" value="ECO:0007669"/>
    <property type="project" value="TreeGrafter"/>
</dbReference>
<evidence type="ECO:0000256" key="9">
    <source>
        <dbReference type="ARBA" id="ARBA00023306"/>
    </source>
</evidence>
<keyword evidence="7 11" id="KW-0143">Chaperone</keyword>
<dbReference type="SUPFAM" id="SSF109998">
    <property type="entry name" value="Triger factor/SurA peptide-binding domain-like"/>
    <property type="match status" value="1"/>
</dbReference>
<dbReference type="InterPro" id="IPR005215">
    <property type="entry name" value="Trig_fac"/>
</dbReference>
<dbReference type="NCBIfam" id="TIGR00115">
    <property type="entry name" value="tig"/>
    <property type="match status" value="1"/>
</dbReference>
<dbReference type="RefSeq" id="WP_215583172.1">
    <property type="nucleotide sequence ID" value="NZ_CP073754.1"/>
</dbReference>
<dbReference type="Pfam" id="PF05698">
    <property type="entry name" value="Trigger_C"/>
    <property type="match status" value="1"/>
</dbReference>
<dbReference type="AlphaFoldDB" id="A0A975R9S8"/>
<dbReference type="InterPro" id="IPR046357">
    <property type="entry name" value="PPIase_dom_sf"/>
</dbReference>
<keyword evidence="5 11" id="KW-0132">Cell division</keyword>
<sequence length="435" mass="48805">MQVSVEKTSELNRKMTVSIPHTVFEAKIETRLKTLAKEVKIDGFRPGKAPSHVVKRLYGERVLGEVTGDLIQTTYFEALQQQELVPAGQPHIHPSEVETGFEYIAEFEVYPEIALDGITQLTVTRPLAEVTEADVDNMILKLRQQKKTWQSVERASEAGDQITINFTGVAEGENFTNGKAENFKVEIGASQMIPGFEDQLLGLAAGGVKTFSLAFPENYNNQQLAGKTAEFEVEVLSVEAPILPEVDAEFIKAYGVEEADINSFRADVRNNMERELVQGLKSRLKNSVLDTLYDSVSVTLPNVLVDQELQNVLKPYAERAKQLKLKLEDLQLPVEAFENQARRRVALGLILGEIIRKNEITIDAGKVRSVIEDMAKSYEKPEDVVNWYYADKERLNDVQQMVLEDQAVDWIVGQSNIGEVTLSFSEVMEKQQIEA</sequence>
<evidence type="ECO:0000256" key="11">
    <source>
        <dbReference type="HAMAP-Rule" id="MF_00303"/>
    </source>
</evidence>
<comment type="domain">
    <text evidence="11">Consists of 3 domains; the N-terminus binds the ribosome, the middle domain has PPIase activity, while the C-terminus has intrinsic chaperone activity on its own.</text>
</comment>
<dbReference type="PIRSF" id="PIRSF003095">
    <property type="entry name" value="Trigger_factor"/>
    <property type="match status" value="1"/>
</dbReference>
<keyword evidence="8 11" id="KW-0413">Isomerase</keyword>
<keyword evidence="9 11" id="KW-0131">Cell cycle</keyword>
<keyword evidence="6 11" id="KW-0697">Rotamase</keyword>
<dbReference type="InterPro" id="IPR008880">
    <property type="entry name" value="Trigger_fac_C"/>
</dbReference>
<dbReference type="InterPro" id="IPR036611">
    <property type="entry name" value="Trigger_fac_ribosome-bd_sf"/>
</dbReference>
<dbReference type="GO" id="GO:0051301">
    <property type="term" value="P:cell division"/>
    <property type="evidence" value="ECO:0007669"/>
    <property type="project" value="UniProtKB-KW"/>
</dbReference>
<comment type="similarity">
    <text evidence="2 11 13">Belongs to the FKBP-type PPIase family. Tig subfamily.</text>
</comment>